<evidence type="ECO:0000256" key="2">
    <source>
        <dbReference type="SAM" id="Phobius"/>
    </source>
</evidence>
<sequence length="872" mass="96851">PGPTVLYTATAGGGNSGCSVGMYYEIQTNLGSSPVRTWGIEGDEGWYAATVAINLKLPIIDIVSPVENDIFGVIAPNFTVEITDSNLNTMWYTIDGGINNYTFIENGTINQAAWDLLPDGNVSVRFYANNTFGNFNFKQVNVTKNSSAPIIDIVSPVENEVFGDTPPSYIVEITDRNLDTMWYSIYNGTYQSLDITFTGNGTINPTEWGALYDGIYSIRFYANNSFGNINFEEVDVIKDVNAIIINITSPMLNEIYGVAAPNFTVEITGMNINTTWYTVDLGLTNYTFTKNETINQVAWSTLSDGIVIIRFYANNTLGKIYFKQVIVMKSSLAPIIDIVNPVANEEFGVNPPSYIVEITDPNLDTMWYSIYNGTYQSLNITFTGNGTINPTEWGALSNGSYTIRFYANNFLGNINFEEVNVIKDIYIIIINIVNPTENEVFGVNAPSFIVEIKSPFLNTTWYTLDGALKKYIFTVNGTINQTSWLTFPDGIVSINFYSNNSLGEIYFKQVIVLKDTSAPIINIISPIDNEGFGVNPPGFIVEIIDPNRDTMWYSLYNNTYQSINITFTGNGTIDPTEWSALSNGDYTIRFYTNDTIGNINFEEVNITKDIYAIFIDIISPIENDIFGTDAPSFIIEIVSAFLNMTWYTMDGGLNNFTFIINETINEAAWDALSDGVVSIRFYANNSLGDVNFKQVNIIKDASAPTINIVSPTENEVFGVDAPNFSVVITDTNLDTMWYTINNSVTKYLFSQDGTINQTAWDAQMDGDIILNFYANDTLGNLANENIIISKSTPSRVSPDITPIIILVSIIGGIAAVVVTLGILIKTGKMSLDKFSIRKPSTEKTKLEKPPKVKVKKEKKTKEEKTPPEEKDK</sequence>
<keyword evidence="2" id="KW-0472">Membrane</keyword>
<evidence type="ECO:0008006" key="4">
    <source>
        <dbReference type="Google" id="ProtNLM"/>
    </source>
</evidence>
<organism evidence="3">
    <name type="scientific">marine sediment metagenome</name>
    <dbReference type="NCBI Taxonomy" id="412755"/>
    <lineage>
        <taxon>unclassified sequences</taxon>
        <taxon>metagenomes</taxon>
        <taxon>ecological metagenomes</taxon>
    </lineage>
</organism>
<keyword evidence="2" id="KW-0812">Transmembrane</keyword>
<protein>
    <recommendedName>
        <fullName evidence="4">Bacterial Ig-like domain-containing protein</fullName>
    </recommendedName>
</protein>
<reference evidence="3" key="1">
    <citation type="journal article" date="2015" name="Nature">
        <title>Complex archaea that bridge the gap between prokaryotes and eukaryotes.</title>
        <authorList>
            <person name="Spang A."/>
            <person name="Saw J.H."/>
            <person name="Jorgensen S.L."/>
            <person name="Zaremba-Niedzwiedzka K."/>
            <person name="Martijn J."/>
            <person name="Lind A.E."/>
            <person name="van Eijk R."/>
            <person name="Schleper C."/>
            <person name="Guy L."/>
            <person name="Ettema T.J."/>
        </authorList>
    </citation>
    <scope>NUCLEOTIDE SEQUENCE</scope>
</reference>
<evidence type="ECO:0000256" key="1">
    <source>
        <dbReference type="SAM" id="MobiDB-lite"/>
    </source>
</evidence>
<feature type="compositionally biased region" description="Basic and acidic residues" evidence="1">
    <location>
        <begin position="839"/>
        <end position="850"/>
    </location>
</feature>
<accession>A0A0F9IZ90</accession>
<feature type="region of interest" description="Disordered" evidence="1">
    <location>
        <begin position="839"/>
        <end position="872"/>
    </location>
</feature>
<keyword evidence="2" id="KW-1133">Transmembrane helix</keyword>
<comment type="caution">
    <text evidence="3">The sequence shown here is derived from an EMBL/GenBank/DDBJ whole genome shotgun (WGS) entry which is preliminary data.</text>
</comment>
<feature type="non-terminal residue" evidence="3">
    <location>
        <position position="1"/>
    </location>
</feature>
<proteinExistence type="predicted"/>
<feature type="transmembrane region" description="Helical" evidence="2">
    <location>
        <begin position="803"/>
        <end position="824"/>
    </location>
</feature>
<name>A0A0F9IZ90_9ZZZZ</name>
<feature type="compositionally biased region" description="Basic and acidic residues" evidence="1">
    <location>
        <begin position="859"/>
        <end position="872"/>
    </location>
</feature>
<dbReference type="AlphaFoldDB" id="A0A0F9IZ90"/>
<evidence type="ECO:0000313" key="3">
    <source>
        <dbReference type="EMBL" id="KKL98965.1"/>
    </source>
</evidence>
<dbReference type="EMBL" id="LAZR01017787">
    <property type="protein sequence ID" value="KKL98965.1"/>
    <property type="molecule type" value="Genomic_DNA"/>
</dbReference>
<gene>
    <name evidence="3" type="ORF">LCGC14_1819150</name>
</gene>